<dbReference type="InterPro" id="IPR019180">
    <property type="entry name" value="Oxidoreductase-like_N"/>
</dbReference>
<organism evidence="3 4">
    <name type="scientific">Thyridium curvatum</name>
    <dbReference type="NCBI Taxonomy" id="1093900"/>
    <lineage>
        <taxon>Eukaryota</taxon>
        <taxon>Fungi</taxon>
        <taxon>Dikarya</taxon>
        <taxon>Ascomycota</taxon>
        <taxon>Pezizomycotina</taxon>
        <taxon>Sordariomycetes</taxon>
        <taxon>Sordariomycetidae</taxon>
        <taxon>Thyridiales</taxon>
        <taxon>Thyridiaceae</taxon>
        <taxon>Thyridium</taxon>
    </lineage>
</organism>
<dbReference type="InParanoid" id="A0A507AQI3"/>
<accession>A0A507AQI3</accession>
<dbReference type="PANTHER" id="PTHR21193:SF3">
    <property type="entry name" value="OXIDOREDUCTASE-LIKE DOMAIN-CONTAINING PROTEIN 1"/>
    <property type="match status" value="1"/>
</dbReference>
<dbReference type="InterPro" id="IPR039251">
    <property type="entry name" value="OXLD1"/>
</dbReference>
<evidence type="ECO:0000313" key="3">
    <source>
        <dbReference type="EMBL" id="TPX10043.1"/>
    </source>
</evidence>
<dbReference type="OrthoDB" id="10064411at2759"/>
<feature type="region of interest" description="Disordered" evidence="1">
    <location>
        <begin position="184"/>
        <end position="257"/>
    </location>
</feature>
<evidence type="ECO:0000313" key="4">
    <source>
        <dbReference type="Proteomes" id="UP000319257"/>
    </source>
</evidence>
<dbReference type="Pfam" id="PF09791">
    <property type="entry name" value="Oxidored-like"/>
    <property type="match status" value="1"/>
</dbReference>
<dbReference type="STRING" id="1093900.A0A507AQI3"/>
<comment type="caution">
    <text evidence="3">The sequence shown here is derived from an EMBL/GenBank/DDBJ whole genome shotgun (WGS) entry which is preliminary data.</text>
</comment>
<feature type="domain" description="Oxidoreductase-like" evidence="2">
    <location>
        <begin position="152"/>
        <end position="195"/>
    </location>
</feature>
<dbReference type="GeneID" id="41968687"/>
<evidence type="ECO:0000259" key="2">
    <source>
        <dbReference type="Pfam" id="PF09791"/>
    </source>
</evidence>
<dbReference type="PANTHER" id="PTHR21193">
    <property type="entry name" value="OXIDOREDUCTASE-LIKE DOMAIN-CONTAINING PROTEIN 1"/>
    <property type="match status" value="1"/>
</dbReference>
<feature type="compositionally biased region" description="Low complexity" evidence="1">
    <location>
        <begin position="200"/>
        <end position="210"/>
    </location>
</feature>
<sequence length="291" mass="31650">MRAFSRTTLHSLPEVTRHQPRRALLSTTSRRQQTTGTSTETFTQKAPIGAYYESILRSPPPYSETKPEAPPVTSQAGQAQGEIFKTSTSTPTPKEAGVNLSPPPSEETSPSPISPPPTTVQERARIVFGSKLAGPAERAERLKELRSRSKLIAGVLVPPKPEEPDNCCMSGCVNCVWERYRDEMEEWSASSAEAQRRLQTQAAGPEGTATAPPPPGVGHTPSSDHHAVSMDDDGGGSESNWDAGTRQGDSNFAKNLWDESLYRDIPVGIREFMKTEKKLKIKHKEEGTSGG</sequence>
<feature type="compositionally biased region" description="Polar residues" evidence="1">
    <location>
        <begin position="1"/>
        <end position="10"/>
    </location>
</feature>
<feature type="compositionally biased region" description="Low complexity" evidence="1">
    <location>
        <begin position="26"/>
        <end position="44"/>
    </location>
</feature>
<name>A0A507AQI3_9PEZI</name>
<proteinExistence type="predicted"/>
<keyword evidence="4" id="KW-1185">Reference proteome</keyword>
<dbReference type="RefSeq" id="XP_030991754.1">
    <property type="nucleotide sequence ID" value="XM_031135279.1"/>
</dbReference>
<protein>
    <recommendedName>
        <fullName evidence="2">Oxidoreductase-like domain-containing protein</fullName>
    </recommendedName>
</protein>
<gene>
    <name evidence="3" type="ORF">E0L32_001240</name>
</gene>
<dbReference type="GO" id="GO:0005739">
    <property type="term" value="C:mitochondrion"/>
    <property type="evidence" value="ECO:0007669"/>
    <property type="project" value="TreeGrafter"/>
</dbReference>
<dbReference type="AlphaFoldDB" id="A0A507AQI3"/>
<feature type="region of interest" description="Disordered" evidence="1">
    <location>
        <begin position="1"/>
        <end position="121"/>
    </location>
</feature>
<dbReference type="EMBL" id="SKBQ01000005">
    <property type="protein sequence ID" value="TPX10043.1"/>
    <property type="molecule type" value="Genomic_DNA"/>
</dbReference>
<dbReference type="Proteomes" id="UP000319257">
    <property type="component" value="Unassembled WGS sequence"/>
</dbReference>
<evidence type="ECO:0000256" key="1">
    <source>
        <dbReference type="SAM" id="MobiDB-lite"/>
    </source>
</evidence>
<reference evidence="3 4" key="1">
    <citation type="submission" date="2019-06" db="EMBL/GenBank/DDBJ databases">
        <title>Draft genome sequence of the filamentous fungus Phialemoniopsis curvata isolated from diesel fuel.</title>
        <authorList>
            <person name="Varaljay V.A."/>
            <person name="Lyon W.J."/>
            <person name="Crouch A.L."/>
            <person name="Drake C.E."/>
            <person name="Hollomon J.M."/>
            <person name="Nadeau L.J."/>
            <person name="Nunn H.S."/>
            <person name="Stevenson B.S."/>
            <person name="Bojanowski C.L."/>
            <person name="Crookes-Goodson W.J."/>
        </authorList>
    </citation>
    <scope>NUCLEOTIDE SEQUENCE [LARGE SCALE GENOMIC DNA]</scope>
    <source>
        <strain evidence="3 4">D216</strain>
    </source>
</reference>
<feature type="compositionally biased region" description="Polar residues" evidence="1">
    <location>
        <begin position="238"/>
        <end position="253"/>
    </location>
</feature>